<evidence type="ECO:0000256" key="6">
    <source>
        <dbReference type="ARBA" id="ARBA00022793"/>
    </source>
</evidence>
<dbReference type="AlphaFoldDB" id="A0A852SSA4"/>
<evidence type="ECO:0000256" key="5">
    <source>
        <dbReference type="ARBA" id="ARBA00020164"/>
    </source>
</evidence>
<dbReference type="NCBIfam" id="TIGR01252">
    <property type="entry name" value="acetolac_decarb"/>
    <property type="match status" value="1"/>
</dbReference>
<keyword evidence="8 9" id="KW-0456">Lyase</keyword>
<protein>
    <recommendedName>
        <fullName evidence="5 9">Alpha-acetolactate decarboxylase</fullName>
        <ecNumber evidence="4 9">4.1.1.5</ecNumber>
    </recommendedName>
</protein>
<evidence type="ECO:0000256" key="2">
    <source>
        <dbReference type="ARBA" id="ARBA00005170"/>
    </source>
</evidence>
<dbReference type="RefSeq" id="WP_179548663.1">
    <property type="nucleotide sequence ID" value="NZ_BSEW01000002.1"/>
</dbReference>
<dbReference type="GO" id="GO:0045151">
    <property type="term" value="P:acetoin biosynthetic process"/>
    <property type="evidence" value="ECO:0007669"/>
    <property type="project" value="UniProtKB-UniRule"/>
</dbReference>
<keyword evidence="6 9" id="KW-0210">Decarboxylase</keyword>
<comment type="catalytic activity">
    <reaction evidence="1 9">
        <text>(2S)-2-acetolactate + H(+) = (R)-acetoin + CO2</text>
        <dbReference type="Rhea" id="RHEA:21580"/>
        <dbReference type="ChEBI" id="CHEBI:15378"/>
        <dbReference type="ChEBI" id="CHEBI:15686"/>
        <dbReference type="ChEBI" id="CHEBI:16526"/>
        <dbReference type="ChEBI" id="CHEBI:58476"/>
        <dbReference type="EC" id="4.1.1.5"/>
    </reaction>
</comment>
<accession>A0A852SSA4</accession>
<dbReference type="Gene3D" id="3.30.1330.80">
    <property type="entry name" value="Hypothetical protein, similar to alpha- acetolactate decarboxylase, domain 2"/>
    <property type="match status" value="2"/>
</dbReference>
<dbReference type="EMBL" id="JACCBM010000001">
    <property type="protein sequence ID" value="NYD71786.1"/>
    <property type="molecule type" value="Genomic_DNA"/>
</dbReference>
<evidence type="ECO:0000256" key="9">
    <source>
        <dbReference type="PIRNR" id="PIRNR001332"/>
    </source>
</evidence>
<gene>
    <name evidence="10" type="ORF">BJ984_002944</name>
</gene>
<evidence type="ECO:0000256" key="3">
    <source>
        <dbReference type="ARBA" id="ARBA00007106"/>
    </source>
</evidence>
<dbReference type="EC" id="4.1.1.5" evidence="4 9"/>
<dbReference type="Proteomes" id="UP000549913">
    <property type="component" value="Unassembled WGS sequence"/>
</dbReference>
<evidence type="ECO:0000256" key="8">
    <source>
        <dbReference type="ARBA" id="ARBA00023239"/>
    </source>
</evidence>
<dbReference type="SUPFAM" id="SSF117856">
    <property type="entry name" value="AF0104/ALDC/Ptd012-like"/>
    <property type="match status" value="1"/>
</dbReference>
<keyword evidence="7 9" id="KW-0005">Acetoin biosynthesis</keyword>
<dbReference type="PANTHER" id="PTHR35524">
    <property type="entry name" value="ALPHA-ACETOLACTATE DECARBOXYLASE"/>
    <property type="match status" value="1"/>
</dbReference>
<evidence type="ECO:0000256" key="4">
    <source>
        <dbReference type="ARBA" id="ARBA00013204"/>
    </source>
</evidence>
<comment type="similarity">
    <text evidence="3 9">Belongs to the alpha-acetolactate decarboxylase family.</text>
</comment>
<name>A0A852SSA4_9MICO</name>
<dbReference type="PIRSF" id="PIRSF001332">
    <property type="entry name" value="Acetolac_decarb"/>
    <property type="match status" value="1"/>
</dbReference>
<keyword evidence="11" id="KW-1185">Reference proteome</keyword>
<reference evidence="10 11" key="1">
    <citation type="submission" date="2020-07" db="EMBL/GenBank/DDBJ databases">
        <title>Sequencing the genomes of 1000 actinobacteria strains.</title>
        <authorList>
            <person name="Klenk H.-P."/>
        </authorList>
    </citation>
    <scope>NUCLEOTIDE SEQUENCE [LARGE SCALE GENOMIC DNA]</scope>
    <source>
        <strain evidence="10 11">DSM 26474</strain>
    </source>
</reference>
<evidence type="ECO:0000313" key="10">
    <source>
        <dbReference type="EMBL" id="NYD71786.1"/>
    </source>
</evidence>
<proteinExistence type="inferred from homology"/>
<evidence type="ECO:0000313" key="11">
    <source>
        <dbReference type="Proteomes" id="UP000549913"/>
    </source>
</evidence>
<dbReference type="Pfam" id="PF03306">
    <property type="entry name" value="AAL_decarboxy"/>
    <property type="match status" value="1"/>
</dbReference>
<dbReference type="CDD" id="cd17299">
    <property type="entry name" value="acetolactate_decarboxylase"/>
    <property type="match status" value="1"/>
</dbReference>
<dbReference type="InterPro" id="IPR005128">
    <property type="entry name" value="Acetolactate_a_deCO2ase"/>
</dbReference>
<dbReference type="GO" id="GO:0047605">
    <property type="term" value="F:acetolactate decarboxylase activity"/>
    <property type="evidence" value="ECO:0007669"/>
    <property type="project" value="UniProtKB-UniRule"/>
</dbReference>
<organism evidence="10 11">
    <name type="scientific">Herbiconiux flava</name>
    <dbReference type="NCBI Taxonomy" id="881268"/>
    <lineage>
        <taxon>Bacteria</taxon>
        <taxon>Bacillati</taxon>
        <taxon>Actinomycetota</taxon>
        <taxon>Actinomycetes</taxon>
        <taxon>Micrococcales</taxon>
        <taxon>Microbacteriaceae</taxon>
        <taxon>Herbiconiux</taxon>
    </lineage>
</organism>
<dbReference type="UniPathway" id="UPA00626">
    <property type="reaction ID" value="UER00678"/>
</dbReference>
<comment type="pathway">
    <text evidence="2 9">Polyol metabolism; (R,R)-butane-2,3-diol biosynthesis; (R,R)-butane-2,3-diol from pyruvate: step 2/3.</text>
</comment>
<comment type="caution">
    <text evidence="10">The sequence shown here is derived from an EMBL/GenBank/DDBJ whole genome shotgun (WGS) entry which is preliminary data.</text>
</comment>
<evidence type="ECO:0000256" key="1">
    <source>
        <dbReference type="ARBA" id="ARBA00001784"/>
    </source>
</evidence>
<dbReference type="PANTHER" id="PTHR35524:SF1">
    <property type="entry name" value="ALPHA-ACETOLACTATE DECARBOXYLASE"/>
    <property type="match status" value="1"/>
</dbReference>
<evidence type="ECO:0000256" key="7">
    <source>
        <dbReference type="ARBA" id="ARBA00023061"/>
    </source>
</evidence>
<sequence length="245" mass="26059">MRRFRAEKAVQQYSVVDALVAGLFDGEFTVAEVARGGDFGLGCGDHMDGELVVLDGVFRLFHGDGTVTVLPPSETLAFAEVVPFRADSSEPLEAVADLESLVGEVHARTVSENVFHAVRFEGRFGMLALREARRQSKPYLPLAEAVHDQREVSVTDAVGTLVGFVAPSFFQGVSVAGTHLHFVDASGGVGGHVLGLTAATGELAIETYFGVSIRLPHSAAYLDADLEGGAEVDAAIRHAESDHQR</sequence>